<dbReference type="Pfam" id="PF01590">
    <property type="entry name" value="GAF"/>
    <property type="match status" value="1"/>
</dbReference>
<accession>A0A1H2MAL8</accession>
<name>A0A1H2MAL8_9ACTN</name>
<evidence type="ECO:0000313" key="3">
    <source>
        <dbReference type="Proteomes" id="UP000198825"/>
    </source>
</evidence>
<evidence type="ECO:0000313" key="2">
    <source>
        <dbReference type="EMBL" id="SDU90219.1"/>
    </source>
</evidence>
<dbReference type="AlphaFoldDB" id="A0A1H2MAL8"/>
<proteinExistence type="predicted"/>
<dbReference type="Proteomes" id="UP000198825">
    <property type="component" value="Chromosome I"/>
</dbReference>
<evidence type="ECO:0000259" key="1">
    <source>
        <dbReference type="Pfam" id="PF01590"/>
    </source>
</evidence>
<sequence>MRGADAPAVPPGADAASLARALADLHDDFLATGRIAAGVRRLVAESWRRSLTGGLDPENPSVPVRFEGDALTLLRSRSPLTRTMPVVRRLLVEAAADAGLVVALSDADGQLLWVEGDHGLRARAEAMGFVAGADWSETVAGTNAPGTALRTGRAVQILGPEHLMRLVTPWSCTAVPVRDPDTGELLGALDVTGSAEAARSQTLALVRATVAVVEAELRIDRLRDQASAVPRSPVRGAARLRLEVLGRSTAVLEREGRRTTLGLRHSEMLLLLSERPGGLSGAELAVALSEREQSEVTVRAEVSRLRAVLPPGVLGSRPYALRGEVSSDLADVRRALRERRLDEAVRAYAGPVLPGSDAPGVVDLRLDLSVALRERLLAGDDVEALLTYGESPAGRDDAAVWQAAARRLPPGSERRRVVEQHLDALELRLA</sequence>
<reference evidence="3" key="1">
    <citation type="submission" date="2016-10" db="EMBL/GenBank/DDBJ databases">
        <authorList>
            <person name="Varghese N."/>
            <person name="Submissions S."/>
        </authorList>
    </citation>
    <scope>NUCLEOTIDE SEQUENCE [LARGE SCALE GENOMIC DNA]</scope>
    <source>
        <strain evidence="3">DSM 21743</strain>
    </source>
</reference>
<organism evidence="2 3">
    <name type="scientific">Microlunatus sagamiharensis</name>
    <dbReference type="NCBI Taxonomy" id="546874"/>
    <lineage>
        <taxon>Bacteria</taxon>
        <taxon>Bacillati</taxon>
        <taxon>Actinomycetota</taxon>
        <taxon>Actinomycetes</taxon>
        <taxon>Propionibacteriales</taxon>
        <taxon>Propionibacteriaceae</taxon>
        <taxon>Microlunatus</taxon>
    </lineage>
</organism>
<dbReference type="OrthoDB" id="3928741at2"/>
<dbReference type="EMBL" id="LT629799">
    <property type="protein sequence ID" value="SDU90219.1"/>
    <property type="molecule type" value="Genomic_DNA"/>
</dbReference>
<dbReference type="STRING" id="546874.SAMN04488544_1699"/>
<dbReference type="RefSeq" id="WP_157719887.1">
    <property type="nucleotide sequence ID" value="NZ_LT629799.1"/>
</dbReference>
<dbReference type="Gene3D" id="3.30.450.40">
    <property type="match status" value="1"/>
</dbReference>
<dbReference type="InterPro" id="IPR003018">
    <property type="entry name" value="GAF"/>
</dbReference>
<dbReference type="InterPro" id="IPR029016">
    <property type="entry name" value="GAF-like_dom_sf"/>
</dbReference>
<protein>
    <submittedName>
        <fullName evidence="2">GAF domain-containing protein</fullName>
    </submittedName>
</protein>
<feature type="domain" description="GAF" evidence="1">
    <location>
        <begin position="95"/>
        <end position="216"/>
    </location>
</feature>
<keyword evidence="3" id="KW-1185">Reference proteome</keyword>
<gene>
    <name evidence="2" type="ORF">SAMN04488544_1699</name>
</gene>